<dbReference type="GO" id="GO:0008270">
    <property type="term" value="F:zinc ion binding"/>
    <property type="evidence" value="ECO:0007669"/>
    <property type="project" value="UniProtKB-UniRule"/>
</dbReference>
<accession>A0A0H5SJP9</accession>
<dbReference type="HAMAP" id="MF_01924">
    <property type="entry name" value="A_A_dipeptidase"/>
    <property type="match status" value="1"/>
</dbReference>
<dbReference type="SUPFAM" id="SSF55166">
    <property type="entry name" value="Hedgehog/DD-peptidase"/>
    <property type="match status" value="1"/>
</dbReference>
<keyword evidence="8" id="KW-0961">Cell wall biogenesis/degradation</keyword>
<dbReference type="AlphaFoldDB" id="A0A0H5SJP9"/>
<dbReference type="RefSeq" id="WP_103203414.1">
    <property type="nucleotide sequence ID" value="NZ_CVTD020000024.1"/>
</dbReference>
<reference evidence="10 11" key="1">
    <citation type="submission" date="2015-06" db="EMBL/GenBank/DDBJ databases">
        <authorList>
            <person name="Wibberg Daniel"/>
        </authorList>
    </citation>
    <scope>NUCLEOTIDE SEQUENCE [LARGE SCALE GENOMIC DNA]</scope>
    <source>
        <strain evidence="10 11">T3/55T</strain>
    </source>
</reference>
<proteinExistence type="inferred from homology"/>
<evidence type="ECO:0000256" key="8">
    <source>
        <dbReference type="ARBA" id="ARBA00023316"/>
    </source>
</evidence>
<evidence type="ECO:0000256" key="3">
    <source>
        <dbReference type="ARBA" id="ARBA00022723"/>
    </source>
</evidence>
<dbReference type="GO" id="GO:0008237">
    <property type="term" value="F:metallopeptidase activity"/>
    <property type="evidence" value="ECO:0007669"/>
    <property type="project" value="UniProtKB-KW"/>
</dbReference>
<keyword evidence="6 9" id="KW-0224">Dipeptidase</keyword>
<dbReference type="GO" id="GO:0071555">
    <property type="term" value="P:cell wall organization"/>
    <property type="evidence" value="ECO:0007669"/>
    <property type="project" value="UniProtKB-KW"/>
</dbReference>
<name>A0A0H5SJP9_HERHM</name>
<keyword evidence="4 9" id="KW-0378">Hydrolase</keyword>
<evidence type="ECO:0000256" key="1">
    <source>
        <dbReference type="ARBA" id="ARBA00001362"/>
    </source>
</evidence>
<feature type="binding site" evidence="9">
    <location>
        <position position="207"/>
    </location>
    <ligand>
        <name>Zn(2+)</name>
        <dbReference type="ChEBI" id="CHEBI:29105"/>
        <note>catalytic</note>
    </ligand>
</feature>
<evidence type="ECO:0000256" key="7">
    <source>
        <dbReference type="ARBA" id="ARBA00023049"/>
    </source>
</evidence>
<sequence length="236" mass="27752">MVNSRILDNPIPNMDLPEKWTENGFILSKLVLIDENMGFIIDLQYPKMNFKNTFNKCLVREELLERLKIAQSFLPEGYRFKIYDAWRPIKLQEELYEVYSSLLIEKYNLNALSDSEKEKILSGFISPPVHERDNPPVHTTGGAIDLTIVDPDGNELNMGTAFDEFSDKTHTAYFENTDEIDIKLNRRMLYNSMIKAGFTNLPTEWWHYDYGDKFWAYYNKSKTLYRGVFTKEELNL</sequence>
<dbReference type="GO" id="GO:0160237">
    <property type="term" value="F:D-Ala-D-Ala dipeptidase activity"/>
    <property type="evidence" value="ECO:0007669"/>
    <property type="project" value="UniProtKB-EC"/>
</dbReference>
<comment type="function">
    <text evidence="9">Catalyzes hydrolysis of the D-alanyl-D-alanine dipeptide.</text>
</comment>
<dbReference type="InterPro" id="IPR000755">
    <property type="entry name" value="A_A_dipeptidase"/>
</dbReference>
<dbReference type="PANTHER" id="PTHR43126">
    <property type="entry name" value="D-ALANYL-D-ALANINE DIPEPTIDASE"/>
    <property type="match status" value="1"/>
</dbReference>
<dbReference type="EMBL" id="CVTD020000024">
    <property type="protein sequence ID" value="CRZ35325.1"/>
    <property type="molecule type" value="Genomic_DNA"/>
</dbReference>
<feature type="binding site" evidence="9">
    <location>
        <position position="138"/>
    </location>
    <ligand>
        <name>Zn(2+)</name>
        <dbReference type="ChEBI" id="CHEBI:29105"/>
        <note>catalytic</note>
    </ligand>
</feature>
<keyword evidence="3 9" id="KW-0479">Metal-binding</keyword>
<keyword evidence="11" id="KW-1185">Reference proteome</keyword>
<dbReference type="EC" id="3.4.13.22" evidence="9"/>
<evidence type="ECO:0000313" key="10">
    <source>
        <dbReference type="EMBL" id="CRZ35325.1"/>
    </source>
</evidence>
<evidence type="ECO:0000256" key="9">
    <source>
        <dbReference type="HAMAP-Rule" id="MF_01924"/>
    </source>
</evidence>
<protein>
    <recommendedName>
        <fullName evidence="9">D-alanyl-D-alanine dipeptidase</fullName>
        <shortName evidence="9">D-Ala-D-Ala dipeptidase</shortName>
        <ecNumber evidence="9">3.4.13.22</ecNumber>
    </recommendedName>
</protein>
<feature type="binding site" evidence="9">
    <location>
        <position position="145"/>
    </location>
    <ligand>
        <name>Zn(2+)</name>
        <dbReference type="ChEBI" id="CHEBI:29105"/>
        <note>catalytic</note>
    </ligand>
</feature>
<comment type="cofactor">
    <cofactor evidence="9">
        <name>Zn(2+)</name>
        <dbReference type="ChEBI" id="CHEBI:29105"/>
    </cofactor>
    <text evidence="9">Binds 1 zinc ion per subunit.</text>
</comment>
<dbReference type="CDD" id="cd14843">
    <property type="entry name" value="D-Ala-D-Ala_dipeptidase_like"/>
    <property type="match status" value="1"/>
</dbReference>
<keyword evidence="2 9" id="KW-0645">Protease</keyword>
<feature type="active site" description="Proton donor/acceptor" evidence="9">
    <location>
        <position position="204"/>
    </location>
</feature>
<feature type="site" description="Transition state stabilizer" evidence="9">
    <location>
        <position position="87"/>
    </location>
</feature>
<comment type="similarity">
    <text evidence="9">Belongs to the peptidase M15D family.</text>
</comment>
<evidence type="ECO:0000313" key="11">
    <source>
        <dbReference type="Proteomes" id="UP000236497"/>
    </source>
</evidence>
<dbReference type="GO" id="GO:0006508">
    <property type="term" value="P:proteolysis"/>
    <property type="evidence" value="ECO:0007669"/>
    <property type="project" value="UniProtKB-KW"/>
</dbReference>
<evidence type="ECO:0000256" key="5">
    <source>
        <dbReference type="ARBA" id="ARBA00022833"/>
    </source>
</evidence>
<dbReference type="Proteomes" id="UP000236497">
    <property type="component" value="Unassembled WGS sequence"/>
</dbReference>
<dbReference type="PANTHER" id="PTHR43126:SF2">
    <property type="entry name" value="D-ALANYL-D-ALANINE DIPEPTIDASE"/>
    <property type="match status" value="1"/>
</dbReference>
<evidence type="ECO:0000256" key="4">
    <source>
        <dbReference type="ARBA" id="ARBA00022801"/>
    </source>
</evidence>
<dbReference type="OrthoDB" id="9801430at2"/>
<keyword evidence="7 9" id="KW-0482">Metalloprotease</keyword>
<organism evidence="10 11">
    <name type="scientific">Herbinix hemicellulosilytica</name>
    <dbReference type="NCBI Taxonomy" id="1564487"/>
    <lineage>
        <taxon>Bacteria</taxon>
        <taxon>Bacillati</taxon>
        <taxon>Bacillota</taxon>
        <taxon>Clostridia</taxon>
        <taxon>Lachnospirales</taxon>
        <taxon>Lachnospiraceae</taxon>
        <taxon>Herbinix</taxon>
    </lineage>
</organism>
<gene>
    <name evidence="10" type="ORF">HHT355_2127</name>
</gene>
<dbReference type="Gene3D" id="3.30.1380.10">
    <property type="match status" value="1"/>
</dbReference>
<evidence type="ECO:0000256" key="2">
    <source>
        <dbReference type="ARBA" id="ARBA00022670"/>
    </source>
</evidence>
<keyword evidence="5 9" id="KW-0862">Zinc</keyword>
<evidence type="ECO:0000256" key="6">
    <source>
        <dbReference type="ARBA" id="ARBA00022997"/>
    </source>
</evidence>
<dbReference type="Pfam" id="PF01427">
    <property type="entry name" value="Peptidase_M15"/>
    <property type="match status" value="1"/>
</dbReference>
<comment type="catalytic activity">
    <reaction evidence="1 9">
        <text>D-alanyl-D-alanine + H2O = 2 D-alanine</text>
        <dbReference type="Rhea" id="RHEA:20661"/>
        <dbReference type="ChEBI" id="CHEBI:15377"/>
        <dbReference type="ChEBI" id="CHEBI:57416"/>
        <dbReference type="ChEBI" id="CHEBI:57822"/>
        <dbReference type="EC" id="3.4.13.22"/>
    </reaction>
</comment>
<dbReference type="InterPro" id="IPR009045">
    <property type="entry name" value="Zn_M74/Hedgehog-like"/>
</dbReference>